<evidence type="ECO:0000313" key="9">
    <source>
        <dbReference type="Proteomes" id="UP000192920"/>
    </source>
</evidence>
<dbReference type="PRINTS" id="PR00973">
    <property type="entry name" value="RIBOSOMALS17"/>
</dbReference>
<dbReference type="STRING" id="1123014.SAMN02745746_03915"/>
<dbReference type="Pfam" id="PF00366">
    <property type="entry name" value="Ribosomal_S17"/>
    <property type="match status" value="1"/>
</dbReference>
<dbReference type="PROSITE" id="PS00056">
    <property type="entry name" value="RIBOSOMAL_S17"/>
    <property type="match status" value="1"/>
</dbReference>
<evidence type="ECO:0000256" key="7">
    <source>
        <dbReference type="RuleBase" id="RU003872"/>
    </source>
</evidence>
<comment type="function">
    <text evidence="6">One of the primary rRNA binding proteins, it binds specifically to the 5'-end of 16S ribosomal RNA.</text>
</comment>
<gene>
    <name evidence="6" type="primary">rpsQ</name>
    <name evidence="8" type="ORF">SAMN02745746_03915</name>
</gene>
<dbReference type="NCBIfam" id="NF004123">
    <property type="entry name" value="PRK05610.1"/>
    <property type="match status" value="1"/>
</dbReference>
<evidence type="ECO:0000256" key="5">
    <source>
        <dbReference type="ARBA" id="ARBA00023274"/>
    </source>
</evidence>
<accession>A0A1Y6CCV0</accession>
<keyword evidence="5 6" id="KW-0687">Ribonucleoprotein</keyword>
<evidence type="ECO:0000256" key="3">
    <source>
        <dbReference type="ARBA" id="ARBA00022884"/>
    </source>
</evidence>
<dbReference type="RefSeq" id="WP_085277876.1">
    <property type="nucleotide sequence ID" value="NZ_FXAG01000032.1"/>
</dbReference>
<dbReference type="GO" id="GO:0006412">
    <property type="term" value="P:translation"/>
    <property type="evidence" value="ECO:0007669"/>
    <property type="project" value="UniProtKB-UniRule"/>
</dbReference>
<sequence length="87" mass="9906">MSETKVVRSLTGKVVSDKMDKTVTVLVERKVKHPIYGKIIRRSKKFHAHDENNEFRAGDTVVISESRPLSKTKSWVVTALVEKARQV</sequence>
<dbReference type="NCBIfam" id="TIGR03635">
    <property type="entry name" value="uS17_bact"/>
    <property type="match status" value="1"/>
</dbReference>
<keyword evidence="3 6" id="KW-0694">RNA-binding</keyword>
<dbReference type="SUPFAM" id="SSF50249">
    <property type="entry name" value="Nucleic acid-binding proteins"/>
    <property type="match status" value="1"/>
</dbReference>
<name>A0A1Y6CCV0_9NEIS</name>
<keyword evidence="9" id="KW-1185">Reference proteome</keyword>
<dbReference type="GO" id="GO:0003735">
    <property type="term" value="F:structural constituent of ribosome"/>
    <property type="evidence" value="ECO:0007669"/>
    <property type="project" value="UniProtKB-UniRule"/>
</dbReference>
<evidence type="ECO:0000256" key="4">
    <source>
        <dbReference type="ARBA" id="ARBA00022980"/>
    </source>
</evidence>
<evidence type="ECO:0000256" key="6">
    <source>
        <dbReference type="HAMAP-Rule" id="MF_01345"/>
    </source>
</evidence>
<dbReference type="PANTHER" id="PTHR10744">
    <property type="entry name" value="40S RIBOSOMAL PROTEIN S11 FAMILY MEMBER"/>
    <property type="match status" value="1"/>
</dbReference>
<evidence type="ECO:0000256" key="2">
    <source>
        <dbReference type="ARBA" id="ARBA00022730"/>
    </source>
</evidence>
<evidence type="ECO:0000313" key="8">
    <source>
        <dbReference type="EMBL" id="SMF54953.1"/>
    </source>
</evidence>
<dbReference type="Gene3D" id="2.40.50.140">
    <property type="entry name" value="Nucleic acid-binding proteins"/>
    <property type="match status" value="1"/>
</dbReference>
<keyword evidence="4 6" id="KW-0689">Ribosomal protein</keyword>
<protein>
    <recommendedName>
        <fullName evidence="6">Small ribosomal subunit protein uS17</fullName>
    </recommendedName>
</protein>
<proteinExistence type="inferred from homology"/>
<reference evidence="9" key="1">
    <citation type="submission" date="2017-04" db="EMBL/GenBank/DDBJ databases">
        <authorList>
            <person name="Varghese N."/>
            <person name="Submissions S."/>
        </authorList>
    </citation>
    <scope>NUCLEOTIDE SEQUENCE [LARGE SCALE GENOMIC DNA]</scope>
    <source>
        <strain evidence="9">DSM 22618</strain>
    </source>
</reference>
<dbReference type="EMBL" id="FXAG01000032">
    <property type="protein sequence ID" value="SMF54953.1"/>
    <property type="molecule type" value="Genomic_DNA"/>
</dbReference>
<dbReference type="HAMAP" id="MF_01345_B">
    <property type="entry name" value="Ribosomal_uS17_B"/>
    <property type="match status" value="1"/>
</dbReference>
<dbReference type="InterPro" id="IPR012340">
    <property type="entry name" value="NA-bd_OB-fold"/>
</dbReference>
<comment type="subunit">
    <text evidence="6">Part of the 30S ribosomal subunit.</text>
</comment>
<keyword evidence="2 6" id="KW-0699">rRNA-binding</keyword>
<dbReference type="InterPro" id="IPR019979">
    <property type="entry name" value="Ribosomal_uS17_CS"/>
</dbReference>
<dbReference type="PANTHER" id="PTHR10744:SF1">
    <property type="entry name" value="SMALL RIBOSOMAL SUBUNIT PROTEIN US17M"/>
    <property type="match status" value="1"/>
</dbReference>
<dbReference type="AlphaFoldDB" id="A0A1Y6CCV0"/>
<comment type="similarity">
    <text evidence="1 6 7">Belongs to the universal ribosomal protein uS17 family.</text>
</comment>
<evidence type="ECO:0000256" key="1">
    <source>
        <dbReference type="ARBA" id="ARBA00010254"/>
    </source>
</evidence>
<dbReference type="CDD" id="cd00364">
    <property type="entry name" value="Ribosomal_uS17"/>
    <property type="match status" value="1"/>
</dbReference>
<dbReference type="GO" id="GO:0022627">
    <property type="term" value="C:cytosolic small ribosomal subunit"/>
    <property type="evidence" value="ECO:0007669"/>
    <property type="project" value="UniProtKB-UniRule"/>
</dbReference>
<dbReference type="InterPro" id="IPR019984">
    <property type="entry name" value="Ribosomal_uS17_bact/chlr"/>
</dbReference>
<organism evidence="8 9">
    <name type="scientific">Pseudogulbenkiania subflava DSM 22618</name>
    <dbReference type="NCBI Taxonomy" id="1123014"/>
    <lineage>
        <taxon>Bacteria</taxon>
        <taxon>Pseudomonadati</taxon>
        <taxon>Pseudomonadota</taxon>
        <taxon>Betaproteobacteria</taxon>
        <taxon>Neisseriales</taxon>
        <taxon>Chromobacteriaceae</taxon>
        <taxon>Pseudogulbenkiania</taxon>
    </lineage>
</organism>
<dbReference type="InterPro" id="IPR000266">
    <property type="entry name" value="Ribosomal_uS17"/>
</dbReference>
<dbReference type="Proteomes" id="UP000192920">
    <property type="component" value="Unassembled WGS sequence"/>
</dbReference>
<dbReference type="GO" id="GO:0019843">
    <property type="term" value="F:rRNA binding"/>
    <property type="evidence" value="ECO:0007669"/>
    <property type="project" value="UniProtKB-UniRule"/>
</dbReference>